<dbReference type="RefSeq" id="WP_184939546.1">
    <property type="nucleotide sequence ID" value="NZ_JACHJV010000001.1"/>
</dbReference>
<evidence type="ECO:0000313" key="4">
    <source>
        <dbReference type="Proteomes" id="UP000540506"/>
    </source>
</evidence>
<comment type="caution">
    <text evidence="3">The sequence shown here is derived from an EMBL/GenBank/DDBJ whole genome shotgun (WGS) entry which is preliminary data.</text>
</comment>
<feature type="transmembrane region" description="Helical" evidence="2">
    <location>
        <begin position="152"/>
        <end position="169"/>
    </location>
</feature>
<feature type="compositionally biased region" description="Low complexity" evidence="1">
    <location>
        <begin position="1"/>
        <end position="17"/>
    </location>
</feature>
<feature type="transmembrane region" description="Helical" evidence="2">
    <location>
        <begin position="257"/>
        <end position="276"/>
    </location>
</feature>
<feature type="region of interest" description="Disordered" evidence="1">
    <location>
        <begin position="1"/>
        <end position="25"/>
    </location>
</feature>
<accession>A0A7W7R6Y4</accession>
<feature type="transmembrane region" description="Helical" evidence="2">
    <location>
        <begin position="175"/>
        <end position="193"/>
    </location>
</feature>
<feature type="transmembrane region" description="Helical" evidence="2">
    <location>
        <begin position="205"/>
        <end position="228"/>
    </location>
</feature>
<proteinExistence type="predicted"/>
<feature type="transmembrane region" description="Helical" evidence="2">
    <location>
        <begin position="128"/>
        <end position="147"/>
    </location>
</feature>
<dbReference type="Proteomes" id="UP000540506">
    <property type="component" value="Unassembled WGS sequence"/>
</dbReference>
<dbReference type="AlphaFoldDB" id="A0A7W7R6Y4"/>
<evidence type="ECO:0000313" key="3">
    <source>
        <dbReference type="EMBL" id="MBB4926389.1"/>
    </source>
</evidence>
<name>A0A7W7R6Y4_KITKI</name>
<reference evidence="3 4" key="1">
    <citation type="submission" date="2020-08" db="EMBL/GenBank/DDBJ databases">
        <title>Sequencing the genomes of 1000 actinobacteria strains.</title>
        <authorList>
            <person name="Klenk H.-P."/>
        </authorList>
    </citation>
    <scope>NUCLEOTIDE SEQUENCE [LARGE SCALE GENOMIC DNA]</scope>
    <source>
        <strain evidence="3 4">DSM 41654</strain>
    </source>
</reference>
<feature type="transmembrane region" description="Helical" evidence="2">
    <location>
        <begin position="234"/>
        <end position="250"/>
    </location>
</feature>
<keyword evidence="2" id="KW-0812">Transmembrane</keyword>
<evidence type="ECO:0000256" key="2">
    <source>
        <dbReference type="SAM" id="Phobius"/>
    </source>
</evidence>
<protein>
    <submittedName>
        <fullName evidence="3">RsiW-degrading membrane proteinase PrsW (M82 family)</fullName>
    </submittedName>
</protein>
<evidence type="ECO:0000256" key="1">
    <source>
        <dbReference type="SAM" id="MobiDB-lite"/>
    </source>
</evidence>
<sequence>MNPQHPAAPPEQASEAATGPTESAPPAASGLLRIYPTAYWRQCGEEIAALHWEAQEAATGPVARAREKLDLVGHALRIRLGISSATLAGRALGSAAPYVLVGTAASAAISLVPTIYTPEADAVKPYSTVFHVLLALALLFAVAGRWAWARRLALLGSAALIPATAVALHEGWRTMPARIPFLVVVVALLLCAPPDMQPLSLRSRWAMLGTAAAIVLPPVAWSLGVPGINPSDRTPWPVIVMAVVILAALARSRSNPAVVAGAFLAMLPWFCNVLAYHPTPLLQIETGAYAALVLLAFGLCLTARTRQFQAEHPIP</sequence>
<keyword evidence="4" id="KW-1185">Reference proteome</keyword>
<keyword evidence="2" id="KW-0472">Membrane</keyword>
<feature type="transmembrane region" description="Helical" evidence="2">
    <location>
        <begin position="95"/>
        <end position="116"/>
    </location>
</feature>
<gene>
    <name evidence="3" type="ORF">FHR34_005382</name>
</gene>
<feature type="transmembrane region" description="Helical" evidence="2">
    <location>
        <begin position="288"/>
        <end position="305"/>
    </location>
</feature>
<organism evidence="3 4">
    <name type="scientific">Kitasatospora kifunensis</name>
    <name type="common">Streptomyces kifunensis</name>
    <dbReference type="NCBI Taxonomy" id="58351"/>
    <lineage>
        <taxon>Bacteria</taxon>
        <taxon>Bacillati</taxon>
        <taxon>Actinomycetota</taxon>
        <taxon>Actinomycetes</taxon>
        <taxon>Kitasatosporales</taxon>
        <taxon>Streptomycetaceae</taxon>
        <taxon>Kitasatospora</taxon>
    </lineage>
</organism>
<keyword evidence="2" id="KW-1133">Transmembrane helix</keyword>
<dbReference type="EMBL" id="JACHJV010000001">
    <property type="protein sequence ID" value="MBB4926389.1"/>
    <property type="molecule type" value="Genomic_DNA"/>
</dbReference>